<name>A0A5P2AQ09_STRVZ</name>
<reference evidence="7 8" key="1">
    <citation type="submission" date="2018-05" db="EMBL/GenBank/DDBJ databases">
        <title>Streptomyces venezuelae.</title>
        <authorList>
            <person name="Kim W."/>
            <person name="Lee N."/>
            <person name="Cho B.-K."/>
        </authorList>
    </citation>
    <scope>NUCLEOTIDE SEQUENCE [LARGE SCALE GENOMIC DNA]</scope>
    <source>
        <strain evidence="7 8">ATCC 15068</strain>
    </source>
</reference>
<feature type="region of interest" description="Disordered" evidence="5">
    <location>
        <begin position="1"/>
        <end position="35"/>
    </location>
</feature>
<dbReference type="SUPFAM" id="SSF48498">
    <property type="entry name" value="Tetracyclin repressor-like, C-terminal domain"/>
    <property type="match status" value="1"/>
</dbReference>
<evidence type="ECO:0000256" key="4">
    <source>
        <dbReference type="PROSITE-ProRule" id="PRU00335"/>
    </source>
</evidence>
<dbReference type="PROSITE" id="PS50977">
    <property type="entry name" value="HTH_TETR_2"/>
    <property type="match status" value="1"/>
</dbReference>
<dbReference type="PANTHER" id="PTHR30055:SF148">
    <property type="entry name" value="TETR-FAMILY TRANSCRIPTIONAL REGULATOR"/>
    <property type="match status" value="1"/>
</dbReference>
<dbReference type="InterPro" id="IPR001647">
    <property type="entry name" value="HTH_TetR"/>
</dbReference>
<accession>A0A5P2AQ09</accession>
<dbReference type="InterPro" id="IPR011075">
    <property type="entry name" value="TetR_C"/>
</dbReference>
<dbReference type="GO" id="GO:0003700">
    <property type="term" value="F:DNA-binding transcription factor activity"/>
    <property type="evidence" value="ECO:0007669"/>
    <property type="project" value="TreeGrafter"/>
</dbReference>
<evidence type="ECO:0000313" key="7">
    <source>
        <dbReference type="EMBL" id="QES20175.1"/>
    </source>
</evidence>
<proteinExistence type="predicted"/>
<evidence type="ECO:0000259" key="6">
    <source>
        <dbReference type="PROSITE" id="PS50977"/>
    </source>
</evidence>
<feature type="DNA-binding region" description="H-T-H motif" evidence="4">
    <location>
        <begin position="59"/>
        <end position="78"/>
    </location>
</feature>
<dbReference type="Pfam" id="PF16859">
    <property type="entry name" value="TetR_C_11"/>
    <property type="match status" value="1"/>
</dbReference>
<evidence type="ECO:0000256" key="5">
    <source>
        <dbReference type="SAM" id="MobiDB-lite"/>
    </source>
</evidence>
<dbReference type="AlphaFoldDB" id="A0A5P2AQ09"/>
<organism evidence="7 8">
    <name type="scientific">Streptomyces venezuelae</name>
    <dbReference type="NCBI Taxonomy" id="54571"/>
    <lineage>
        <taxon>Bacteria</taxon>
        <taxon>Bacillati</taxon>
        <taxon>Actinomycetota</taxon>
        <taxon>Actinomycetes</taxon>
        <taxon>Kitasatosporales</taxon>
        <taxon>Streptomycetaceae</taxon>
        <taxon>Streptomyces</taxon>
    </lineage>
</organism>
<dbReference type="GO" id="GO:0000976">
    <property type="term" value="F:transcription cis-regulatory region binding"/>
    <property type="evidence" value="ECO:0007669"/>
    <property type="project" value="TreeGrafter"/>
</dbReference>
<dbReference type="PRINTS" id="PR00455">
    <property type="entry name" value="HTHTETR"/>
</dbReference>
<feature type="domain" description="HTH tetR-type" evidence="6">
    <location>
        <begin position="36"/>
        <end position="96"/>
    </location>
</feature>
<dbReference type="PANTHER" id="PTHR30055">
    <property type="entry name" value="HTH-TYPE TRANSCRIPTIONAL REGULATOR RUTR"/>
    <property type="match status" value="1"/>
</dbReference>
<evidence type="ECO:0000256" key="3">
    <source>
        <dbReference type="ARBA" id="ARBA00023163"/>
    </source>
</evidence>
<protein>
    <submittedName>
        <fullName evidence="7">TetR family transcriptional regulator</fullName>
    </submittedName>
</protein>
<sequence length="233" mass="24441">MSRTVAESMDLMEQETRLTESRPASPGTLRPGGRTAKVRGAVLDATRDALAETGFHALNMDRIAASAGVGKTTVYRRWGSPVGLVTDLLHDMAEQSLPAADTGGLAGDLRANAELVRDTLTDPRMGAVFHAVIAAAACDEECARALAGFYRTRLAEWAPVVARGAERGEIPAGTDPVELLRAVSAPLYYRFAVTHEELDGDVAERAAEAALAAARAGVFARTQGLSGGPAGQE</sequence>
<dbReference type="InterPro" id="IPR036271">
    <property type="entry name" value="Tet_transcr_reg_TetR-rel_C_sf"/>
</dbReference>
<dbReference type="Gene3D" id="1.10.10.60">
    <property type="entry name" value="Homeodomain-like"/>
    <property type="match status" value="1"/>
</dbReference>
<evidence type="ECO:0000313" key="8">
    <source>
        <dbReference type="Proteomes" id="UP000324106"/>
    </source>
</evidence>
<keyword evidence="2 4" id="KW-0238">DNA-binding</keyword>
<dbReference type="Proteomes" id="UP000324106">
    <property type="component" value="Chromosome"/>
</dbReference>
<gene>
    <name evidence="7" type="ORF">DEJ46_14545</name>
</gene>
<dbReference type="EMBL" id="CP029194">
    <property type="protein sequence ID" value="QES20175.1"/>
    <property type="molecule type" value="Genomic_DNA"/>
</dbReference>
<dbReference type="SUPFAM" id="SSF46689">
    <property type="entry name" value="Homeodomain-like"/>
    <property type="match status" value="1"/>
</dbReference>
<dbReference type="Gene3D" id="1.10.357.10">
    <property type="entry name" value="Tetracycline Repressor, domain 2"/>
    <property type="match status" value="1"/>
</dbReference>
<dbReference type="InterPro" id="IPR009057">
    <property type="entry name" value="Homeodomain-like_sf"/>
</dbReference>
<keyword evidence="1" id="KW-0805">Transcription regulation</keyword>
<keyword evidence="3" id="KW-0804">Transcription</keyword>
<dbReference type="OrthoDB" id="9796019at2"/>
<evidence type="ECO:0000256" key="2">
    <source>
        <dbReference type="ARBA" id="ARBA00023125"/>
    </source>
</evidence>
<evidence type="ECO:0000256" key="1">
    <source>
        <dbReference type="ARBA" id="ARBA00023015"/>
    </source>
</evidence>
<dbReference type="InterPro" id="IPR050109">
    <property type="entry name" value="HTH-type_TetR-like_transc_reg"/>
</dbReference>
<dbReference type="Pfam" id="PF00440">
    <property type="entry name" value="TetR_N"/>
    <property type="match status" value="1"/>
</dbReference>